<evidence type="ECO:0000259" key="1">
    <source>
        <dbReference type="SMART" id="SM00829"/>
    </source>
</evidence>
<dbReference type="PROSITE" id="PS01162">
    <property type="entry name" value="QOR_ZETA_CRYSTAL"/>
    <property type="match status" value="1"/>
</dbReference>
<dbReference type="PANTHER" id="PTHR43677">
    <property type="entry name" value="SHORT-CHAIN DEHYDROGENASE/REDUCTASE"/>
    <property type="match status" value="1"/>
</dbReference>
<sequence length="375" mass="41138">MSAKTYKKVSVLKLSTSARVAAQVVEVPLREPSENEILVRNLYAGVNATDMNIIAGRYLTADGKLPFDIGLEYIRPDEFKPLPGNKPEYLALLDCGLTATIGLDHAGHIAHGETVLITAAAGGTGHIGVQWAKRKGCHVIGLSSAPAKIQVLKELGCDRVINYRTENLDEVLSREYKSGIDVIWETIGGQTFETLFKHLAVGGRLVIVGSISGYKYENNDSPVVTIPDINMKGQHILDHIDEARISDYTIQYLFNVPTATAKQNAQKIQNAFRSLTEQFDGNSCLQLREDQMGIGPTSNCYVLLGGQIMRAVDLGNVDVVIGERAFSGQEQYHLSHPSMYQFYLGPLVVSVLENKVCPNMDDNNSTQIIGEFVKQ</sequence>
<dbReference type="InterPro" id="IPR036291">
    <property type="entry name" value="NAD(P)-bd_dom_sf"/>
</dbReference>
<dbReference type="InterPro" id="IPR020843">
    <property type="entry name" value="ER"/>
</dbReference>
<organism evidence="2">
    <name type="scientific">Oppiella nova</name>
    <dbReference type="NCBI Taxonomy" id="334625"/>
    <lineage>
        <taxon>Eukaryota</taxon>
        <taxon>Metazoa</taxon>
        <taxon>Ecdysozoa</taxon>
        <taxon>Arthropoda</taxon>
        <taxon>Chelicerata</taxon>
        <taxon>Arachnida</taxon>
        <taxon>Acari</taxon>
        <taxon>Acariformes</taxon>
        <taxon>Sarcoptiformes</taxon>
        <taxon>Oribatida</taxon>
        <taxon>Brachypylina</taxon>
        <taxon>Oppioidea</taxon>
        <taxon>Oppiidae</taxon>
        <taxon>Oppiella</taxon>
    </lineage>
</organism>
<dbReference type="PANTHER" id="PTHR43677:SF3">
    <property type="entry name" value="PROSTAGLANDIN REDUCTASE 3"/>
    <property type="match status" value="1"/>
</dbReference>
<dbReference type="OrthoDB" id="48317at2759"/>
<dbReference type="GO" id="GO:0016491">
    <property type="term" value="F:oxidoreductase activity"/>
    <property type="evidence" value="ECO:0007669"/>
    <property type="project" value="InterPro"/>
</dbReference>
<dbReference type="Gene3D" id="3.90.180.10">
    <property type="entry name" value="Medium-chain alcohol dehydrogenases, catalytic domain"/>
    <property type="match status" value="2"/>
</dbReference>
<dbReference type="EMBL" id="OC916339">
    <property type="protein sequence ID" value="CAD7643968.1"/>
    <property type="molecule type" value="Genomic_DNA"/>
</dbReference>
<evidence type="ECO:0000313" key="3">
    <source>
        <dbReference type="Proteomes" id="UP000728032"/>
    </source>
</evidence>
<dbReference type="SMART" id="SM00829">
    <property type="entry name" value="PKS_ER"/>
    <property type="match status" value="1"/>
</dbReference>
<dbReference type="GO" id="GO:0008270">
    <property type="term" value="F:zinc ion binding"/>
    <property type="evidence" value="ECO:0007669"/>
    <property type="project" value="InterPro"/>
</dbReference>
<dbReference type="Proteomes" id="UP000728032">
    <property type="component" value="Unassembled WGS sequence"/>
</dbReference>
<dbReference type="SUPFAM" id="SSF51735">
    <property type="entry name" value="NAD(P)-binding Rossmann-fold domains"/>
    <property type="match status" value="1"/>
</dbReference>
<dbReference type="InterPro" id="IPR011032">
    <property type="entry name" value="GroES-like_sf"/>
</dbReference>
<protein>
    <recommendedName>
        <fullName evidence="1">Enoyl reductase (ER) domain-containing protein</fullName>
    </recommendedName>
</protein>
<dbReference type="Pfam" id="PF00107">
    <property type="entry name" value="ADH_zinc_N"/>
    <property type="match status" value="1"/>
</dbReference>
<accession>A0A7R9LMY4</accession>
<dbReference type="GO" id="GO:0005739">
    <property type="term" value="C:mitochondrion"/>
    <property type="evidence" value="ECO:0007669"/>
    <property type="project" value="TreeGrafter"/>
</dbReference>
<dbReference type="AlphaFoldDB" id="A0A7R9LMY4"/>
<evidence type="ECO:0000313" key="2">
    <source>
        <dbReference type="EMBL" id="CAD7643968.1"/>
    </source>
</evidence>
<dbReference type="EMBL" id="CAJPVJ010001514">
    <property type="protein sequence ID" value="CAG2164861.1"/>
    <property type="molecule type" value="Genomic_DNA"/>
</dbReference>
<dbReference type="InterPro" id="IPR002364">
    <property type="entry name" value="Quin_OxRdtase/zeta-crystal_CS"/>
</dbReference>
<gene>
    <name evidence="2" type="ORF">ONB1V03_LOCUS4408</name>
</gene>
<reference evidence="2" key="1">
    <citation type="submission" date="2020-11" db="EMBL/GenBank/DDBJ databases">
        <authorList>
            <person name="Tran Van P."/>
        </authorList>
    </citation>
    <scope>NUCLEOTIDE SEQUENCE</scope>
</reference>
<dbReference type="InterPro" id="IPR051397">
    <property type="entry name" value="Zn-ADH-like_protein"/>
</dbReference>
<dbReference type="Gene3D" id="3.40.50.720">
    <property type="entry name" value="NAD(P)-binding Rossmann-like Domain"/>
    <property type="match status" value="1"/>
</dbReference>
<proteinExistence type="predicted"/>
<keyword evidence="3" id="KW-1185">Reference proteome</keyword>
<dbReference type="SUPFAM" id="SSF50129">
    <property type="entry name" value="GroES-like"/>
    <property type="match status" value="1"/>
</dbReference>
<dbReference type="InterPro" id="IPR013149">
    <property type="entry name" value="ADH-like_C"/>
</dbReference>
<feature type="domain" description="Enoyl reductase (ER)" evidence="1">
    <location>
        <begin position="15"/>
        <end position="278"/>
    </location>
</feature>
<name>A0A7R9LMY4_9ACAR</name>